<dbReference type="Proteomes" id="UP000499080">
    <property type="component" value="Unassembled WGS sequence"/>
</dbReference>
<evidence type="ECO:0000313" key="2">
    <source>
        <dbReference type="Proteomes" id="UP000499080"/>
    </source>
</evidence>
<reference evidence="1 2" key="1">
    <citation type="journal article" date="2019" name="Sci. Rep.">
        <title>Orb-weaving spider Araneus ventricosus genome elucidates the spidroin gene catalogue.</title>
        <authorList>
            <person name="Kono N."/>
            <person name="Nakamura H."/>
            <person name="Ohtoshi R."/>
            <person name="Moran D.A.P."/>
            <person name="Shinohara A."/>
            <person name="Yoshida Y."/>
            <person name="Fujiwara M."/>
            <person name="Mori M."/>
            <person name="Tomita M."/>
            <person name="Arakawa K."/>
        </authorList>
    </citation>
    <scope>NUCLEOTIDE SEQUENCE [LARGE SCALE GENOMIC DNA]</scope>
</reference>
<proteinExistence type="predicted"/>
<sequence length="126" mass="14709">MELEISCEVKLSQHFLSGFLELQRKRKNNSTTLESLQNDETLNKNYKNTVQLTQSNSVSITNVRAKLKKKAHVTITIVYQTTIMDDSTECFVKFLYMHNQQDWRFLQCDSIGPMEPDIRAIRFSTN</sequence>
<protein>
    <submittedName>
        <fullName evidence="1">Uncharacterized protein</fullName>
    </submittedName>
</protein>
<name>A0A4Y2RNI2_ARAVE</name>
<dbReference type="AlphaFoldDB" id="A0A4Y2RNI2"/>
<evidence type="ECO:0000313" key="1">
    <source>
        <dbReference type="EMBL" id="GBN77263.1"/>
    </source>
</evidence>
<comment type="caution">
    <text evidence="1">The sequence shown here is derived from an EMBL/GenBank/DDBJ whole genome shotgun (WGS) entry which is preliminary data.</text>
</comment>
<dbReference type="EMBL" id="BGPR01017776">
    <property type="protein sequence ID" value="GBN77263.1"/>
    <property type="molecule type" value="Genomic_DNA"/>
</dbReference>
<gene>
    <name evidence="1" type="ORF">AVEN_158371_1</name>
</gene>
<accession>A0A4Y2RNI2</accession>
<keyword evidence="2" id="KW-1185">Reference proteome</keyword>
<organism evidence="1 2">
    <name type="scientific">Araneus ventricosus</name>
    <name type="common">Orbweaver spider</name>
    <name type="synonym">Epeira ventricosa</name>
    <dbReference type="NCBI Taxonomy" id="182803"/>
    <lineage>
        <taxon>Eukaryota</taxon>
        <taxon>Metazoa</taxon>
        <taxon>Ecdysozoa</taxon>
        <taxon>Arthropoda</taxon>
        <taxon>Chelicerata</taxon>
        <taxon>Arachnida</taxon>
        <taxon>Araneae</taxon>
        <taxon>Araneomorphae</taxon>
        <taxon>Entelegynae</taxon>
        <taxon>Araneoidea</taxon>
        <taxon>Araneidae</taxon>
        <taxon>Araneus</taxon>
    </lineage>
</organism>